<keyword evidence="8" id="KW-0808">Transferase</keyword>
<dbReference type="GO" id="GO:0004331">
    <property type="term" value="F:fructose-2,6-bisphosphate 2-phosphatase activity"/>
    <property type="evidence" value="ECO:0007669"/>
    <property type="project" value="UniProtKB-EC"/>
</dbReference>
<dbReference type="STRING" id="1344418.A0A1D2VBQ2"/>
<dbReference type="GO" id="GO:0006006">
    <property type="term" value="P:glucose metabolic process"/>
    <property type="evidence" value="ECO:0007669"/>
    <property type="project" value="EnsemblFungi"/>
</dbReference>
<evidence type="ECO:0000256" key="1">
    <source>
        <dbReference type="ARBA" id="ARBA00008408"/>
    </source>
</evidence>
<dbReference type="AlphaFoldDB" id="A0A1D2VBQ2"/>
<dbReference type="GO" id="GO:0006003">
    <property type="term" value="P:fructose 2,6-bisphosphate metabolic process"/>
    <property type="evidence" value="ECO:0007669"/>
    <property type="project" value="InterPro"/>
</dbReference>
<dbReference type="Gene3D" id="3.40.50.1240">
    <property type="entry name" value="Phosphoglycerate mutase-like"/>
    <property type="match status" value="1"/>
</dbReference>
<dbReference type="Proteomes" id="UP000095038">
    <property type="component" value="Unassembled WGS sequence"/>
</dbReference>
<dbReference type="SUPFAM" id="SSF52540">
    <property type="entry name" value="P-loop containing nucleoside triphosphate hydrolases"/>
    <property type="match status" value="1"/>
</dbReference>
<evidence type="ECO:0000256" key="5">
    <source>
        <dbReference type="ARBA" id="ARBA00022840"/>
    </source>
</evidence>
<keyword evidence="9" id="KW-1185">Reference proteome</keyword>
<feature type="binding site" evidence="6">
    <location>
        <begin position="247"/>
        <end position="254"/>
    </location>
    <ligand>
        <name>substrate</name>
    </ligand>
</feature>
<evidence type="ECO:0000256" key="2">
    <source>
        <dbReference type="ARBA" id="ARBA00013067"/>
    </source>
</evidence>
<dbReference type="InterPro" id="IPR013079">
    <property type="entry name" value="6Phosfructo_kin"/>
</dbReference>
<evidence type="ECO:0000313" key="8">
    <source>
        <dbReference type="EMBL" id="ODV59108.1"/>
    </source>
</evidence>
<dbReference type="InParanoid" id="A0A1D2VBQ2"/>
<comment type="similarity">
    <text evidence="1">In the C-terminal section; belongs to the phosphoglycerate mutase family.</text>
</comment>
<keyword evidence="4" id="KW-0378">Hydrolase</keyword>
<gene>
    <name evidence="8" type="ORF">ASCRUDRAFT_77500</name>
</gene>
<feature type="binding site" evidence="6">
    <location>
        <position position="298"/>
    </location>
    <ligand>
        <name>substrate</name>
    </ligand>
</feature>
<protein>
    <recommendedName>
        <fullName evidence="2">fructose-2,6-bisphosphate 2-phosphatase</fullName>
        <ecNumber evidence="2">3.1.3.46</ecNumber>
    </recommendedName>
</protein>
<name>A0A1D2VBQ2_9ASCO</name>
<dbReference type="Pfam" id="PF01591">
    <property type="entry name" value="6PF2K"/>
    <property type="match status" value="1"/>
</dbReference>
<dbReference type="PROSITE" id="PS00175">
    <property type="entry name" value="PG_MUTASE"/>
    <property type="match status" value="1"/>
</dbReference>
<feature type="domain" description="6-phosphofructo-2-kinase" evidence="7">
    <location>
        <begin position="5"/>
        <end position="240"/>
    </location>
</feature>
<dbReference type="SUPFAM" id="SSF53254">
    <property type="entry name" value="Phosphoglycerate mutase-like"/>
    <property type="match status" value="1"/>
</dbReference>
<dbReference type="Gene3D" id="3.40.50.300">
    <property type="entry name" value="P-loop containing nucleotide triphosphate hydrolases"/>
    <property type="match status" value="1"/>
</dbReference>
<evidence type="ECO:0000259" key="7">
    <source>
        <dbReference type="Pfam" id="PF01591"/>
    </source>
</evidence>
<evidence type="ECO:0000256" key="4">
    <source>
        <dbReference type="ARBA" id="ARBA00022801"/>
    </source>
</evidence>
<dbReference type="CDD" id="cd07067">
    <property type="entry name" value="HP_PGM_like"/>
    <property type="match status" value="1"/>
</dbReference>
<dbReference type="GeneID" id="30967525"/>
<accession>A0A1D2VBQ2</accession>
<dbReference type="InterPro" id="IPR029033">
    <property type="entry name" value="His_PPase_superfam"/>
</dbReference>
<evidence type="ECO:0000256" key="6">
    <source>
        <dbReference type="PIRSR" id="PIRSR613078-2"/>
    </source>
</evidence>
<sequence>MPGYSISQVDTMKLCVVMVGLPARGKSLIARKIVRYLSWLSITAKSFNVGEYRRGYQSHPTAEFFDDENLESLKIRKQALKLALDDLIDWFNNSNGMVGVLDGTSMTREKRESIYNILKTNQIQPLFLESFCNDQETIMHNILDVKMTSPDYINDESKSDDNKIDSEMKINIKDPEFIINDFLKRISYFEKSYEPLDQQKDSDKSFIKLINVAQQIIINRIETYLQSRIVYFVMNLHIKPRTIWLSRHGESMYNLEGKIGGDAGLSPRGLKYAEKLPELVRQSAGYRDLTVWISTLKRTAETSQHLPYKKLQWKALDELDAGVCDGMTYEEIENKFPEDFKARDDNKYEYRYRGGESYRDVVIRLEPIIMELERQENILIVTHQAVLRCIYAYFMNVPQEESPWMSIPLHTLIKLEPKAYGTTVTRIKANIPAVSTYKEKGTSQLGEDLTDTSNKSKNIIISAKEELFNGTR</sequence>
<dbReference type="InterPro" id="IPR003094">
    <property type="entry name" value="6Pfruct_kin"/>
</dbReference>
<dbReference type="EC" id="3.1.3.46" evidence="2"/>
<dbReference type="Pfam" id="PF00300">
    <property type="entry name" value="His_Phos_1"/>
    <property type="match status" value="1"/>
</dbReference>
<keyword evidence="8" id="KW-0418">Kinase</keyword>
<dbReference type="GO" id="GO:0003873">
    <property type="term" value="F:6-phosphofructo-2-kinase activity"/>
    <property type="evidence" value="ECO:0007669"/>
    <property type="project" value="InterPro"/>
</dbReference>
<dbReference type="FunFam" id="3.40.50.1240:FF:000005">
    <property type="entry name" value="GpmB, Fructose-2,6-bisphosphatase"/>
    <property type="match status" value="1"/>
</dbReference>
<proteinExistence type="inferred from homology"/>
<dbReference type="RefSeq" id="XP_020045415.1">
    <property type="nucleotide sequence ID" value="XM_020193889.1"/>
</dbReference>
<dbReference type="EMBL" id="KV454488">
    <property type="protein sequence ID" value="ODV59108.1"/>
    <property type="molecule type" value="Genomic_DNA"/>
</dbReference>
<reference evidence="9" key="1">
    <citation type="submission" date="2016-05" db="EMBL/GenBank/DDBJ databases">
        <title>Comparative genomics of biotechnologically important yeasts.</title>
        <authorList>
            <consortium name="DOE Joint Genome Institute"/>
            <person name="Riley R."/>
            <person name="Haridas S."/>
            <person name="Wolfe K.H."/>
            <person name="Lopes M.R."/>
            <person name="Hittinger C.T."/>
            <person name="Goker M."/>
            <person name="Salamov A."/>
            <person name="Wisecaver J."/>
            <person name="Long T.M."/>
            <person name="Aerts A.L."/>
            <person name="Barry K."/>
            <person name="Choi C."/>
            <person name="Clum A."/>
            <person name="Coughlan A.Y."/>
            <person name="Deshpande S."/>
            <person name="Douglass A.P."/>
            <person name="Hanson S.J."/>
            <person name="Klenk H.-P."/>
            <person name="Labutti K."/>
            <person name="Lapidus A."/>
            <person name="Lindquist E."/>
            <person name="Lipzen A."/>
            <person name="Meier-Kolthoff J.P."/>
            <person name="Ohm R.A."/>
            <person name="Otillar R.P."/>
            <person name="Pangilinan J."/>
            <person name="Peng Y."/>
            <person name="Rokas A."/>
            <person name="Rosa C.A."/>
            <person name="Scheuner C."/>
            <person name="Sibirny A.A."/>
            <person name="Slot J.C."/>
            <person name="Stielow J.B."/>
            <person name="Sun H."/>
            <person name="Kurtzman C.P."/>
            <person name="Blackwell M."/>
            <person name="Grigoriev I.V."/>
            <person name="Jeffries T.W."/>
        </authorList>
    </citation>
    <scope>NUCLEOTIDE SEQUENCE [LARGE SCALE GENOMIC DNA]</scope>
    <source>
        <strain evidence="9">DSM 1968</strain>
    </source>
</reference>
<dbReference type="PANTHER" id="PTHR10606:SF44">
    <property type="entry name" value="6-PHOSPHOFRUCTO 2-KINASE_FRUCTOSE 2,6-BISPHOSPHATASE LONG FORM"/>
    <property type="match status" value="1"/>
</dbReference>
<keyword evidence="5" id="KW-0067">ATP-binding</keyword>
<keyword evidence="3" id="KW-0547">Nucleotide-binding</keyword>
<dbReference type="GO" id="GO:0005829">
    <property type="term" value="C:cytosol"/>
    <property type="evidence" value="ECO:0007669"/>
    <property type="project" value="TreeGrafter"/>
</dbReference>
<dbReference type="GO" id="GO:0006000">
    <property type="term" value="P:fructose metabolic process"/>
    <property type="evidence" value="ECO:0007669"/>
    <property type="project" value="InterPro"/>
</dbReference>
<dbReference type="InterPro" id="IPR013078">
    <property type="entry name" value="His_Pase_superF_clade-1"/>
</dbReference>
<dbReference type="GO" id="GO:0005524">
    <property type="term" value="F:ATP binding"/>
    <property type="evidence" value="ECO:0007669"/>
    <property type="project" value="UniProtKB-KW"/>
</dbReference>
<dbReference type="SMART" id="SM00855">
    <property type="entry name" value="PGAM"/>
    <property type="match status" value="1"/>
</dbReference>
<dbReference type="InterPro" id="IPR001345">
    <property type="entry name" value="PG/BPGM_mutase_AS"/>
</dbReference>
<dbReference type="PIRSF" id="PIRSF000709">
    <property type="entry name" value="6PFK_2-Ptase"/>
    <property type="match status" value="1"/>
</dbReference>
<dbReference type="FunCoup" id="A0A1D2VBQ2">
    <property type="interactions" value="465"/>
</dbReference>
<dbReference type="PRINTS" id="PR00991">
    <property type="entry name" value="6PFRUCTKNASE"/>
</dbReference>
<evidence type="ECO:0000256" key="3">
    <source>
        <dbReference type="ARBA" id="ARBA00022741"/>
    </source>
</evidence>
<evidence type="ECO:0000313" key="9">
    <source>
        <dbReference type="Proteomes" id="UP000095038"/>
    </source>
</evidence>
<dbReference type="OrthoDB" id="267323at2759"/>
<dbReference type="InterPro" id="IPR027417">
    <property type="entry name" value="P-loop_NTPase"/>
</dbReference>
<dbReference type="FunFam" id="3.40.50.300:FF:000644">
    <property type="entry name" value="GpmB, Fructose-2,6-bisphosphatase"/>
    <property type="match status" value="1"/>
</dbReference>
<dbReference type="PANTHER" id="PTHR10606">
    <property type="entry name" value="6-PHOSPHOFRUCTO-2-KINASE/FRUCTOSE-2,6-BISPHOSPHATASE"/>
    <property type="match status" value="1"/>
</dbReference>
<organism evidence="8 9">
    <name type="scientific">Ascoidea rubescens DSM 1968</name>
    <dbReference type="NCBI Taxonomy" id="1344418"/>
    <lineage>
        <taxon>Eukaryota</taxon>
        <taxon>Fungi</taxon>
        <taxon>Dikarya</taxon>
        <taxon>Ascomycota</taxon>
        <taxon>Saccharomycotina</taxon>
        <taxon>Saccharomycetes</taxon>
        <taxon>Ascoideaceae</taxon>
        <taxon>Ascoidea</taxon>
    </lineage>
</organism>